<name>A0A9J5XH05_SOLCO</name>
<keyword evidence="2" id="KW-1185">Reference proteome</keyword>
<dbReference type="OrthoDB" id="10593591at2759"/>
<dbReference type="EMBL" id="JACXVP010000009">
    <property type="protein sequence ID" value="KAG5587633.1"/>
    <property type="molecule type" value="Genomic_DNA"/>
</dbReference>
<dbReference type="AlphaFoldDB" id="A0A9J5XH05"/>
<organism evidence="1 2">
    <name type="scientific">Solanum commersonii</name>
    <name type="common">Commerson's wild potato</name>
    <name type="synonym">Commerson's nightshade</name>
    <dbReference type="NCBI Taxonomy" id="4109"/>
    <lineage>
        <taxon>Eukaryota</taxon>
        <taxon>Viridiplantae</taxon>
        <taxon>Streptophyta</taxon>
        <taxon>Embryophyta</taxon>
        <taxon>Tracheophyta</taxon>
        <taxon>Spermatophyta</taxon>
        <taxon>Magnoliopsida</taxon>
        <taxon>eudicotyledons</taxon>
        <taxon>Gunneridae</taxon>
        <taxon>Pentapetalae</taxon>
        <taxon>asterids</taxon>
        <taxon>lamiids</taxon>
        <taxon>Solanales</taxon>
        <taxon>Solanaceae</taxon>
        <taxon>Solanoideae</taxon>
        <taxon>Solaneae</taxon>
        <taxon>Solanum</taxon>
    </lineage>
</organism>
<protein>
    <submittedName>
        <fullName evidence="1">Uncharacterized protein</fullName>
    </submittedName>
</protein>
<accession>A0A9J5XH05</accession>
<comment type="caution">
    <text evidence="1">The sequence shown here is derived from an EMBL/GenBank/DDBJ whole genome shotgun (WGS) entry which is preliminary data.</text>
</comment>
<dbReference type="Proteomes" id="UP000824120">
    <property type="component" value="Chromosome 9"/>
</dbReference>
<evidence type="ECO:0000313" key="1">
    <source>
        <dbReference type="EMBL" id="KAG5587633.1"/>
    </source>
</evidence>
<gene>
    <name evidence="1" type="ORF">H5410_048067</name>
</gene>
<sequence length="191" mass="21159">MLGLLHPTRRAMLLMVHMVTLNFNTRTNSALSATGLRNNKGSGNNVVANANCTPDFTPGKRSDEELYNVSLTKDQYGHSPYFIDILDYFGTNGTQDTLNSSNGPTATCDLSPNPTASMTSPYVPPAPLTVNQPHVLQQTKPRRSTRCHKPPKHMNDYVHYIPQLKTYVPQNSNTLPSKLFSLITTTWLIGL</sequence>
<reference evidence="1 2" key="1">
    <citation type="submission" date="2020-09" db="EMBL/GenBank/DDBJ databases">
        <title>De no assembly of potato wild relative species, Solanum commersonii.</title>
        <authorList>
            <person name="Cho K."/>
        </authorList>
    </citation>
    <scope>NUCLEOTIDE SEQUENCE [LARGE SCALE GENOMIC DNA]</scope>
    <source>
        <strain evidence="1">LZ3.2</strain>
        <tissue evidence="1">Leaf</tissue>
    </source>
</reference>
<evidence type="ECO:0000313" key="2">
    <source>
        <dbReference type="Proteomes" id="UP000824120"/>
    </source>
</evidence>
<proteinExistence type="predicted"/>